<keyword evidence="2" id="KW-0413">Isomerase</keyword>
<dbReference type="Proteomes" id="UP000005631">
    <property type="component" value="Chromosome"/>
</dbReference>
<name>G8R1A6_OWEHD</name>
<dbReference type="eggNOG" id="COG2761">
    <property type="taxonomic scope" value="Bacteria"/>
</dbReference>
<dbReference type="InterPro" id="IPR036249">
    <property type="entry name" value="Thioredoxin-like_sf"/>
</dbReference>
<feature type="domain" description="DSBA-like thioredoxin" evidence="1">
    <location>
        <begin position="3"/>
        <end position="205"/>
    </location>
</feature>
<dbReference type="SUPFAM" id="SSF52833">
    <property type="entry name" value="Thioredoxin-like"/>
    <property type="match status" value="1"/>
</dbReference>
<proteinExistence type="predicted"/>
<protein>
    <submittedName>
        <fullName evidence="2">Putative dithiol-disulfide isomerase involved in polyketide biosynthesis</fullName>
    </submittedName>
</protein>
<dbReference type="OrthoDB" id="9799122at2"/>
<reference evidence="2 3" key="1">
    <citation type="journal article" date="2012" name="Stand. Genomic Sci.">
        <title>Genome sequence of the orange-pigmented seawater bacterium Owenweeksia hongkongensis type strain (UST20020801(T)).</title>
        <authorList>
            <person name="Riedel T."/>
            <person name="Held B."/>
            <person name="Nolan M."/>
            <person name="Lucas S."/>
            <person name="Lapidus A."/>
            <person name="Tice H."/>
            <person name="Del Rio T.G."/>
            <person name="Cheng J.F."/>
            <person name="Han C."/>
            <person name="Tapia R."/>
            <person name="Goodwin L.A."/>
            <person name="Pitluck S."/>
            <person name="Liolios K."/>
            <person name="Mavromatis K."/>
            <person name="Pagani I."/>
            <person name="Ivanova N."/>
            <person name="Mikhailova N."/>
            <person name="Pati A."/>
            <person name="Chen A."/>
            <person name="Palaniappan K."/>
            <person name="Rohde M."/>
            <person name="Tindall B.J."/>
            <person name="Detter J.C."/>
            <person name="Goker M."/>
            <person name="Woyke T."/>
            <person name="Bristow J."/>
            <person name="Eisen J.A."/>
            <person name="Markowitz V."/>
            <person name="Hugenholtz P."/>
            <person name="Klenk H.P."/>
            <person name="Kyrpides N.C."/>
        </authorList>
    </citation>
    <scope>NUCLEOTIDE SEQUENCE</scope>
    <source>
        <strain evidence="3">DSM 17368 / JCM 12287 / NRRL B-23963</strain>
    </source>
</reference>
<evidence type="ECO:0000259" key="1">
    <source>
        <dbReference type="Pfam" id="PF01323"/>
    </source>
</evidence>
<dbReference type="Gene3D" id="3.40.30.10">
    <property type="entry name" value="Glutaredoxin"/>
    <property type="match status" value="1"/>
</dbReference>
<dbReference type="CDD" id="cd03024">
    <property type="entry name" value="DsbA_FrnE"/>
    <property type="match status" value="1"/>
</dbReference>
<dbReference type="InterPro" id="IPR001853">
    <property type="entry name" value="DSBA-like_thioredoxin_dom"/>
</dbReference>
<dbReference type="STRING" id="926562.Oweho_2891"/>
<dbReference type="EMBL" id="CP003156">
    <property type="protein sequence ID" value="AEV33849.1"/>
    <property type="molecule type" value="Genomic_DNA"/>
</dbReference>
<organism evidence="2 3">
    <name type="scientific">Owenweeksia hongkongensis (strain DSM 17368 / CIP 108786 / JCM 12287 / NRRL B-23963 / UST20020801)</name>
    <dbReference type="NCBI Taxonomy" id="926562"/>
    <lineage>
        <taxon>Bacteria</taxon>
        <taxon>Pseudomonadati</taxon>
        <taxon>Bacteroidota</taxon>
        <taxon>Flavobacteriia</taxon>
        <taxon>Flavobacteriales</taxon>
        <taxon>Owenweeksiaceae</taxon>
        <taxon>Owenweeksia</taxon>
    </lineage>
</organism>
<evidence type="ECO:0000313" key="2">
    <source>
        <dbReference type="EMBL" id="AEV33849.1"/>
    </source>
</evidence>
<gene>
    <name evidence="2" type="ordered locus">Oweho_2891</name>
</gene>
<dbReference type="Pfam" id="PF01323">
    <property type="entry name" value="DSBA"/>
    <property type="match status" value="1"/>
</dbReference>
<keyword evidence="3" id="KW-1185">Reference proteome</keyword>
<sequence length="236" mass="26511">MKVEIWSDVMCPFCYIGKRRFEKALSNFKHKDDIEVVWKSFQLDPTTVTNPALSVTEELARKKGWTLEQTREMSAHVTKMAEGEGLHYDFDKAVVANSFNAHRLLQFAKTQGKGDALKEALLYAYFTDGKNTDDTATLLELGLKAGLEKEEVEKVLSDESLFADAVNKDVAEAQQLRISGVPFFVLDKKYGISGAQELMVFEQNLAKAHEEWKATQTTTTIETIEGEVCRPDGTCD</sequence>
<dbReference type="GO" id="GO:0016491">
    <property type="term" value="F:oxidoreductase activity"/>
    <property type="evidence" value="ECO:0007669"/>
    <property type="project" value="InterPro"/>
</dbReference>
<accession>G8R1A6</accession>
<dbReference type="KEGG" id="oho:Oweho_2891"/>
<dbReference type="GO" id="GO:0016853">
    <property type="term" value="F:isomerase activity"/>
    <property type="evidence" value="ECO:0007669"/>
    <property type="project" value="UniProtKB-KW"/>
</dbReference>
<dbReference type="HOGENOM" id="CLU_069253_0_2_10"/>
<evidence type="ECO:0000313" key="3">
    <source>
        <dbReference type="Proteomes" id="UP000005631"/>
    </source>
</evidence>
<dbReference type="PANTHER" id="PTHR13887">
    <property type="entry name" value="GLUTATHIONE S-TRANSFERASE KAPPA"/>
    <property type="match status" value="1"/>
</dbReference>
<dbReference type="PANTHER" id="PTHR13887:SF41">
    <property type="entry name" value="THIOREDOXIN SUPERFAMILY PROTEIN"/>
    <property type="match status" value="1"/>
</dbReference>
<dbReference type="AlphaFoldDB" id="G8R1A6"/>
<dbReference type="PATRIC" id="fig|926562.3.peg.2907"/>